<evidence type="ECO:0000313" key="2">
    <source>
        <dbReference type="Proteomes" id="UP000299102"/>
    </source>
</evidence>
<accession>A0A4C1V5D6</accession>
<organism evidence="1 2">
    <name type="scientific">Eumeta variegata</name>
    <name type="common">Bagworm moth</name>
    <name type="synonym">Eumeta japonica</name>
    <dbReference type="NCBI Taxonomy" id="151549"/>
    <lineage>
        <taxon>Eukaryota</taxon>
        <taxon>Metazoa</taxon>
        <taxon>Ecdysozoa</taxon>
        <taxon>Arthropoda</taxon>
        <taxon>Hexapoda</taxon>
        <taxon>Insecta</taxon>
        <taxon>Pterygota</taxon>
        <taxon>Neoptera</taxon>
        <taxon>Endopterygota</taxon>
        <taxon>Lepidoptera</taxon>
        <taxon>Glossata</taxon>
        <taxon>Ditrysia</taxon>
        <taxon>Tineoidea</taxon>
        <taxon>Psychidae</taxon>
        <taxon>Oiketicinae</taxon>
        <taxon>Eumeta</taxon>
    </lineage>
</organism>
<reference evidence="1 2" key="1">
    <citation type="journal article" date="2019" name="Commun. Biol.">
        <title>The bagworm genome reveals a unique fibroin gene that provides high tensile strength.</title>
        <authorList>
            <person name="Kono N."/>
            <person name="Nakamura H."/>
            <person name="Ohtoshi R."/>
            <person name="Tomita M."/>
            <person name="Numata K."/>
            <person name="Arakawa K."/>
        </authorList>
    </citation>
    <scope>NUCLEOTIDE SEQUENCE [LARGE SCALE GENOMIC DNA]</scope>
</reference>
<evidence type="ECO:0000313" key="1">
    <source>
        <dbReference type="EMBL" id="GBP34043.1"/>
    </source>
</evidence>
<dbReference type="AlphaFoldDB" id="A0A4C1V5D6"/>
<gene>
    <name evidence="1" type="ORF">EVAR_94056_1</name>
</gene>
<keyword evidence="2" id="KW-1185">Reference proteome</keyword>
<comment type="caution">
    <text evidence="1">The sequence shown here is derived from an EMBL/GenBank/DDBJ whole genome shotgun (WGS) entry which is preliminary data.</text>
</comment>
<proteinExistence type="predicted"/>
<dbReference type="Proteomes" id="UP000299102">
    <property type="component" value="Unassembled WGS sequence"/>
</dbReference>
<protein>
    <submittedName>
        <fullName evidence="1">Uncharacterized protein</fullName>
    </submittedName>
</protein>
<dbReference type="EMBL" id="BGZK01000283">
    <property type="protein sequence ID" value="GBP34043.1"/>
    <property type="molecule type" value="Genomic_DNA"/>
</dbReference>
<name>A0A4C1V5D6_EUMVA</name>
<sequence length="107" mass="12454">MFLSETERNRAPCGGARGAYLNREIPTHFHFPQSHYSCPREMRVRHDSARAAATRRAFQPLAALTDFRFTYPYLSLIALYVYGTSEQRQYSPSTISFFTLTIKKRKK</sequence>